<dbReference type="NCBIfam" id="TIGR01129">
    <property type="entry name" value="secD"/>
    <property type="match status" value="1"/>
</dbReference>
<feature type="transmembrane region" description="Helical" evidence="9">
    <location>
        <begin position="595"/>
        <end position="616"/>
    </location>
</feature>
<dbReference type="HAMAP" id="MF_01463_B">
    <property type="entry name" value="SecD_B"/>
    <property type="match status" value="1"/>
</dbReference>
<keyword evidence="8 9" id="KW-0472">Membrane</keyword>
<dbReference type="Pfam" id="PF02355">
    <property type="entry name" value="SecD_SecF_C"/>
    <property type="match status" value="2"/>
</dbReference>
<feature type="domain" description="Protein translocase subunit SecDF P1" evidence="12">
    <location>
        <begin position="65"/>
        <end position="120"/>
    </location>
</feature>
<dbReference type="PANTHER" id="PTHR30081:SF1">
    <property type="entry name" value="PROTEIN TRANSLOCASE SUBUNIT SECD"/>
    <property type="match status" value="1"/>
</dbReference>
<evidence type="ECO:0000259" key="11">
    <source>
        <dbReference type="Pfam" id="PF02355"/>
    </source>
</evidence>
<accession>A0ABW0LLC9</accession>
<keyword evidence="6 9" id="KW-1133">Transmembrane helix</keyword>
<evidence type="ECO:0000256" key="2">
    <source>
        <dbReference type="ARBA" id="ARBA00022448"/>
    </source>
</evidence>
<comment type="subunit">
    <text evidence="9">Forms a complex with SecF. Part of the essential Sec protein translocation apparatus which comprises SecA, SecYEG and auxiliary proteins SecDF. Other proteins may also be involved.</text>
</comment>
<dbReference type="InterPro" id="IPR048634">
    <property type="entry name" value="SecD_SecF_C"/>
</dbReference>
<evidence type="ECO:0000256" key="7">
    <source>
        <dbReference type="ARBA" id="ARBA00023010"/>
    </source>
</evidence>
<dbReference type="Gene3D" id="1.20.1640.10">
    <property type="entry name" value="Multidrug efflux transporter AcrB transmembrane domain"/>
    <property type="match status" value="2"/>
</dbReference>
<feature type="transmembrane region" description="Helical" evidence="9">
    <location>
        <begin position="622"/>
        <end position="643"/>
    </location>
</feature>
<comment type="subunit">
    <text evidence="10">Forms a complex with SecD. Part of the essential Sec protein translocation apparatus which comprises SecA, SecYEG and auxiliary proteins SecDF. Other proteins may also be involved.</text>
</comment>
<protein>
    <recommendedName>
        <fullName evidence="9 10">Multifunctional fusion protein</fullName>
    </recommendedName>
    <domain>
        <recommendedName>
            <fullName evidence="9">Protein translocase subunit SecD</fullName>
        </recommendedName>
    </domain>
    <domain>
        <recommendedName>
            <fullName evidence="10">Protein-export membrane protein SecF</fullName>
        </recommendedName>
    </domain>
</protein>
<feature type="transmembrane region" description="Helical" evidence="9">
    <location>
        <begin position="571"/>
        <end position="588"/>
    </location>
</feature>
<dbReference type="NCBIfam" id="TIGR00966">
    <property type="entry name" value="transloc_SecF"/>
    <property type="match status" value="1"/>
</dbReference>
<reference evidence="14" key="1">
    <citation type="journal article" date="2019" name="Int. J. Syst. Evol. Microbiol.">
        <title>The Global Catalogue of Microorganisms (GCM) 10K type strain sequencing project: providing services to taxonomists for standard genome sequencing and annotation.</title>
        <authorList>
            <consortium name="The Broad Institute Genomics Platform"/>
            <consortium name="The Broad Institute Genome Sequencing Center for Infectious Disease"/>
            <person name="Wu L."/>
            <person name="Ma J."/>
        </authorList>
    </citation>
    <scope>NUCLEOTIDE SEQUENCE [LARGE SCALE GENOMIC DNA]</scope>
    <source>
        <strain evidence="14">CGMCC 1.12237</strain>
    </source>
</reference>
<evidence type="ECO:0000259" key="12">
    <source>
        <dbReference type="Pfam" id="PF21760"/>
    </source>
</evidence>
<keyword evidence="3 9" id="KW-1003">Cell membrane</keyword>
<feature type="transmembrane region" description="Helical" evidence="9">
    <location>
        <begin position="678"/>
        <end position="696"/>
    </location>
</feature>
<dbReference type="Pfam" id="PF21760">
    <property type="entry name" value="SecD_1st"/>
    <property type="match status" value="1"/>
</dbReference>
<keyword evidence="5 9" id="KW-0653">Protein transport</keyword>
<dbReference type="HAMAP" id="MF_01464_B">
    <property type="entry name" value="SecF_B"/>
    <property type="match status" value="1"/>
</dbReference>
<proteinExistence type="inferred from homology"/>
<dbReference type="PANTHER" id="PTHR30081">
    <property type="entry name" value="PROTEIN-EXPORT MEMBRANE PROTEIN SEC"/>
    <property type="match status" value="1"/>
</dbReference>
<evidence type="ECO:0000256" key="8">
    <source>
        <dbReference type="ARBA" id="ARBA00023136"/>
    </source>
</evidence>
<dbReference type="PRINTS" id="PR01755">
    <property type="entry name" value="SECFTRNLCASE"/>
</dbReference>
<evidence type="ECO:0000256" key="9">
    <source>
        <dbReference type="HAMAP-Rule" id="MF_01463"/>
    </source>
</evidence>
<keyword evidence="4 9" id="KW-0812">Transmembrane</keyword>
<feature type="transmembrane region" description="Helical" evidence="9">
    <location>
        <begin position="312"/>
        <end position="333"/>
    </location>
</feature>
<feature type="transmembrane region" description="Helical" evidence="9">
    <location>
        <begin position="387"/>
        <end position="410"/>
    </location>
</feature>
<sequence length="755" mass="83475">MVKRSRILAFFLLLIFIGSLMGTTTNSVLHDIKLGLDLQGGFEVLYDVEAIHNDQVVNNDTLVHTVEALRKRIDVLGVSEPNIQIEGKRIRVQLAGIDDQTEAREILGTQAELTFRDVNDNIMMDGTDLVEGSAKFTIDSRTNQPVVVVEMKDRKKWQNVTQTVVDMYPNNKLVIWMDFEEGVDSYAEAAASGSSKLLSDPAVRQVFTSTEVTIEGNFTKAEAENLASLLNAGSLPVKLTEVYSTSVGAQFGEEALTKTITAGIIGIALIFLFMIVFYRFPGFIATITLSIYVYLILVVFDWMNAVLTLPGIAALILGVGMAVDANILTYERLKEELKVGRSLKAAFQAGNKTSFVTILDANITTLLAAAVLFFFGTSSVKGFATMLIVSILMSFLTAVYGSRLFLWLWINSGFLKDKPGWFGVKRSSIHQLSENKTTLELTTRFDRFDFVKHRKKFYMLTSALIVVGIIILAIFRLNLGIDFSAGTRVEIDAGKPVTAEEISTELDAINLSSSDIVLSGDEKDRGVVRYKGELTQQEIADLKAHFSEKYGSEPNVSTVSPTVGKELAKNALYALAIAALGIIIYVSFRFEYTMGIASILGLLHDAFFIIAVFSFIRLEVDITFIAAVLTIVGYSINDTIVTFDRIRENLKAKRRLKTEEDIADVVNKGLRQTLTRSINTILTVIVTVVALLIFGSESILNFSVALLVGLIAGTYSSIFISAQIWYDLKVRELRKNGPIDTVKEKKKWSSDEPQV</sequence>
<dbReference type="SUPFAM" id="SSF82866">
    <property type="entry name" value="Multidrug efflux transporter AcrB transmembrane domain"/>
    <property type="match status" value="2"/>
</dbReference>
<dbReference type="RefSeq" id="WP_382355092.1">
    <property type="nucleotide sequence ID" value="NZ_JBHSMC010000029.1"/>
</dbReference>
<dbReference type="Gene3D" id="3.30.70.3220">
    <property type="match status" value="1"/>
</dbReference>
<name>A0ABW0LLC9_9BACI</name>
<organism evidence="13 14">
    <name type="scientific">Lederbergia graminis</name>
    <dbReference type="NCBI Taxonomy" id="735518"/>
    <lineage>
        <taxon>Bacteria</taxon>
        <taxon>Bacillati</taxon>
        <taxon>Bacillota</taxon>
        <taxon>Bacilli</taxon>
        <taxon>Bacillales</taxon>
        <taxon>Bacillaceae</taxon>
        <taxon>Lederbergia</taxon>
    </lineage>
</organism>
<evidence type="ECO:0000256" key="4">
    <source>
        <dbReference type="ARBA" id="ARBA00022692"/>
    </source>
</evidence>
<dbReference type="NCBIfam" id="TIGR00916">
    <property type="entry name" value="2A0604s01"/>
    <property type="match status" value="2"/>
</dbReference>
<dbReference type="InterPro" id="IPR022813">
    <property type="entry name" value="SecD/SecF_arch_bac"/>
</dbReference>
<comment type="similarity">
    <text evidence="9">Belongs to the SecD/SecF family. SecD subfamily.</text>
</comment>
<comment type="caution">
    <text evidence="9">Lacks conserved residue(s) required for the propagation of feature annotation.</text>
</comment>
<evidence type="ECO:0000313" key="14">
    <source>
        <dbReference type="Proteomes" id="UP001596147"/>
    </source>
</evidence>
<evidence type="ECO:0000256" key="6">
    <source>
        <dbReference type="ARBA" id="ARBA00022989"/>
    </source>
</evidence>
<evidence type="ECO:0000256" key="1">
    <source>
        <dbReference type="ARBA" id="ARBA00004651"/>
    </source>
</evidence>
<feature type="transmembrane region" description="Helical" evidence="9">
    <location>
        <begin position="283"/>
        <end position="300"/>
    </location>
</feature>
<comment type="subcellular location">
    <subcellularLocation>
        <location evidence="1 9">Cell membrane</location>
        <topology evidence="1 9">Multi-pass membrane protein</topology>
    </subcellularLocation>
</comment>
<comment type="similarity">
    <text evidence="10">Belongs to the SecD/SecF family. SecF subfamily.</text>
</comment>
<dbReference type="InterPro" id="IPR048631">
    <property type="entry name" value="SecD_1st"/>
</dbReference>
<dbReference type="InterPro" id="IPR005791">
    <property type="entry name" value="SecD"/>
</dbReference>
<gene>
    <name evidence="13" type="primary">secDF</name>
    <name evidence="9" type="synonym">secD</name>
    <name evidence="10" type="synonym">secF</name>
    <name evidence="13" type="ORF">ACFPM4_18450</name>
</gene>
<feature type="domain" description="Protein export membrane protein SecD/SecF C-terminal" evidence="11">
    <location>
        <begin position="552"/>
        <end position="729"/>
    </location>
</feature>
<evidence type="ECO:0000256" key="3">
    <source>
        <dbReference type="ARBA" id="ARBA00022475"/>
    </source>
</evidence>
<comment type="function">
    <text evidence="9">Part of the Sec protein translocase complex. Interacts with the SecYEG preprotein conducting channel. SecDF uses the proton motive force (PMF) to complete protein translocation after the ATP-dependent function of SecA.</text>
</comment>
<dbReference type="Pfam" id="PF07549">
    <property type="entry name" value="Sec_GG"/>
    <property type="match status" value="1"/>
</dbReference>
<evidence type="ECO:0000313" key="13">
    <source>
        <dbReference type="EMBL" id="MFC5466709.1"/>
    </source>
</evidence>
<dbReference type="InterPro" id="IPR022646">
    <property type="entry name" value="SecD/SecF_CS"/>
</dbReference>
<keyword evidence="7 9" id="KW-0811">Translocation</keyword>
<feature type="transmembrane region" description="Helical" evidence="9">
    <location>
        <begin position="457"/>
        <end position="475"/>
    </location>
</feature>
<evidence type="ECO:0000256" key="5">
    <source>
        <dbReference type="ARBA" id="ARBA00022927"/>
    </source>
</evidence>
<dbReference type="InterPro" id="IPR022645">
    <property type="entry name" value="SecD/SecF_bac"/>
</dbReference>
<dbReference type="NCBIfam" id="NF009581">
    <property type="entry name" value="PRK13024.1-1"/>
    <property type="match status" value="1"/>
</dbReference>
<feature type="transmembrane region" description="Helical" evidence="9">
    <location>
        <begin position="354"/>
        <end position="375"/>
    </location>
</feature>
<dbReference type="InterPro" id="IPR005665">
    <property type="entry name" value="SecF_bac"/>
</dbReference>
<comment type="caution">
    <text evidence="13">The sequence shown here is derived from an EMBL/GenBank/DDBJ whole genome shotgun (WGS) entry which is preliminary data.</text>
</comment>
<dbReference type="Proteomes" id="UP001596147">
    <property type="component" value="Unassembled WGS sequence"/>
</dbReference>
<dbReference type="EMBL" id="JBHSMC010000029">
    <property type="protein sequence ID" value="MFC5466709.1"/>
    <property type="molecule type" value="Genomic_DNA"/>
</dbReference>
<feature type="transmembrane region" description="Helical" evidence="9">
    <location>
        <begin position="702"/>
        <end position="726"/>
    </location>
</feature>
<dbReference type="InterPro" id="IPR055344">
    <property type="entry name" value="SecD_SecF_C_bact"/>
</dbReference>
<keyword evidence="14" id="KW-1185">Reference proteome</keyword>
<keyword evidence="2 9" id="KW-0813">Transport</keyword>
<feature type="domain" description="Protein export membrane protein SecD/SecF C-terminal" evidence="11">
    <location>
        <begin position="243"/>
        <end position="406"/>
    </location>
</feature>
<feature type="transmembrane region" description="Helical" evidence="9">
    <location>
        <begin position="260"/>
        <end position="278"/>
    </location>
</feature>
<evidence type="ECO:0000256" key="10">
    <source>
        <dbReference type="HAMAP-Rule" id="MF_01464"/>
    </source>
</evidence>